<dbReference type="Proteomes" id="UP001327560">
    <property type="component" value="Chromosome 2"/>
</dbReference>
<evidence type="ECO:0000313" key="2">
    <source>
        <dbReference type="EMBL" id="WOK98685.1"/>
    </source>
</evidence>
<sequence length="312" mass="34709">MAPAFVHRDRNTVCVIDASCPLGVSLVKRLLKRGYTVHAASYTYGQSINLGVAGKSTCSNLKKLASDNRRLKLFEADPFDYKSIIDAVKGCAGLFYTFELPPGDSYDELMVEGEVRSAHNALEACAQVETIERIVFTSSVTAVVWDDNRKLPDHVVEKDWSDPNFCRKFKLWHALAKTLAEKTAWALAMDRDVDMISVNAGLLTGPELSVTNPYLKGTQQMYENGVLVTVDVDFLVNAHIAVYENPSAYGRYLCFNNVICHPHDAVKFVQMLSPNASCLPPSDDLRVIKPRIQNRKLNELMVEFDAGTNLEA</sequence>
<keyword evidence="3" id="KW-1185">Reference proteome</keyword>
<gene>
    <name evidence="2" type="ORF">Cni_G07397</name>
</gene>
<dbReference type="InterPro" id="IPR050425">
    <property type="entry name" value="NAD(P)_dehydrat-like"/>
</dbReference>
<name>A0AAQ3Q4V1_9LILI</name>
<keyword evidence="1" id="KW-0560">Oxidoreductase</keyword>
<evidence type="ECO:0000256" key="1">
    <source>
        <dbReference type="ARBA" id="ARBA00023002"/>
    </source>
</evidence>
<protein>
    <submittedName>
        <fullName evidence="2">Cinnamoyl-CoA reductase-like SNL6</fullName>
    </submittedName>
</protein>
<dbReference type="GO" id="GO:0016616">
    <property type="term" value="F:oxidoreductase activity, acting on the CH-OH group of donors, NAD or NADP as acceptor"/>
    <property type="evidence" value="ECO:0007669"/>
    <property type="project" value="TreeGrafter"/>
</dbReference>
<dbReference type="InterPro" id="IPR036291">
    <property type="entry name" value="NAD(P)-bd_dom_sf"/>
</dbReference>
<dbReference type="Gene3D" id="3.40.50.720">
    <property type="entry name" value="NAD(P)-binding Rossmann-like Domain"/>
    <property type="match status" value="1"/>
</dbReference>
<proteinExistence type="predicted"/>
<dbReference type="EMBL" id="CP136891">
    <property type="protein sequence ID" value="WOK98685.1"/>
    <property type="molecule type" value="Genomic_DNA"/>
</dbReference>
<evidence type="ECO:0000313" key="3">
    <source>
        <dbReference type="Proteomes" id="UP001327560"/>
    </source>
</evidence>
<dbReference type="SUPFAM" id="SSF51735">
    <property type="entry name" value="NAD(P)-binding Rossmann-fold domains"/>
    <property type="match status" value="1"/>
</dbReference>
<reference evidence="2 3" key="1">
    <citation type="submission" date="2023-10" db="EMBL/GenBank/DDBJ databases">
        <title>Chromosome-scale genome assembly provides insights into flower coloration mechanisms of Canna indica.</title>
        <authorList>
            <person name="Li C."/>
        </authorList>
    </citation>
    <scope>NUCLEOTIDE SEQUENCE [LARGE SCALE GENOMIC DNA]</scope>
    <source>
        <tissue evidence="2">Flower</tissue>
    </source>
</reference>
<organism evidence="2 3">
    <name type="scientific">Canna indica</name>
    <name type="common">Indian-shot</name>
    <dbReference type="NCBI Taxonomy" id="4628"/>
    <lineage>
        <taxon>Eukaryota</taxon>
        <taxon>Viridiplantae</taxon>
        <taxon>Streptophyta</taxon>
        <taxon>Embryophyta</taxon>
        <taxon>Tracheophyta</taxon>
        <taxon>Spermatophyta</taxon>
        <taxon>Magnoliopsida</taxon>
        <taxon>Liliopsida</taxon>
        <taxon>Zingiberales</taxon>
        <taxon>Cannaceae</taxon>
        <taxon>Canna</taxon>
    </lineage>
</organism>
<dbReference type="PANTHER" id="PTHR10366">
    <property type="entry name" value="NAD DEPENDENT EPIMERASE/DEHYDRATASE"/>
    <property type="match status" value="1"/>
</dbReference>
<dbReference type="CDD" id="cd08958">
    <property type="entry name" value="FR_SDR_e"/>
    <property type="match status" value="1"/>
</dbReference>
<dbReference type="AlphaFoldDB" id="A0AAQ3Q4V1"/>
<accession>A0AAQ3Q4V1</accession>
<dbReference type="PANTHER" id="PTHR10366:SF749">
    <property type="entry name" value="NAD DEPENDENT EPIMERASE_DEHYDRATASE FAMILY PROTEIN, EXPRESSED"/>
    <property type="match status" value="1"/>
</dbReference>